<evidence type="ECO:0000256" key="1">
    <source>
        <dbReference type="ARBA" id="ARBA00004447"/>
    </source>
</evidence>
<dbReference type="STRING" id="2018661.A0A2A2JJ93"/>
<dbReference type="GO" id="GO:0032580">
    <property type="term" value="C:Golgi cisterna membrane"/>
    <property type="evidence" value="ECO:0007669"/>
    <property type="project" value="UniProtKB-SubCell"/>
</dbReference>
<dbReference type="OrthoDB" id="427096at2759"/>
<keyword evidence="4 12" id="KW-0328">Glycosyltransferase</keyword>
<dbReference type="SUPFAM" id="SSF53756">
    <property type="entry name" value="UDP-Glycosyltransferase/glycogen phosphorylase"/>
    <property type="match status" value="1"/>
</dbReference>
<feature type="domain" description="Fucosyltransferase N-terminal" evidence="15">
    <location>
        <begin position="140"/>
        <end position="235"/>
    </location>
</feature>
<keyword evidence="11" id="KW-0325">Glycoprotein</keyword>
<evidence type="ECO:0000256" key="9">
    <source>
        <dbReference type="ARBA" id="ARBA00023034"/>
    </source>
</evidence>
<dbReference type="Pfam" id="PF17039">
    <property type="entry name" value="Glyco_tran_10_N"/>
    <property type="match status" value="1"/>
</dbReference>
<dbReference type="InterPro" id="IPR031481">
    <property type="entry name" value="Glyco_tran_10_N"/>
</dbReference>
<evidence type="ECO:0000313" key="16">
    <source>
        <dbReference type="EMBL" id="PAV61724.1"/>
    </source>
</evidence>
<keyword evidence="6 12" id="KW-0812">Transmembrane</keyword>
<keyword evidence="9 12" id="KW-0333">Golgi apparatus</keyword>
<evidence type="ECO:0000256" key="13">
    <source>
        <dbReference type="SAM" id="MobiDB-lite"/>
    </source>
</evidence>
<evidence type="ECO:0000256" key="6">
    <source>
        <dbReference type="ARBA" id="ARBA00022692"/>
    </source>
</evidence>
<dbReference type="Proteomes" id="UP000218231">
    <property type="component" value="Unassembled WGS sequence"/>
</dbReference>
<evidence type="ECO:0000256" key="11">
    <source>
        <dbReference type="ARBA" id="ARBA00023180"/>
    </source>
</evidence>
<evidence type="ECO:0000256" key="8">
    <source>
        <dbReference type="ARBA" id="ARBA00022989"/>
    </source>
</evidence>
<evidence type="ECO:0000256" key="5">
    <source>
        <dbReference type="ARBA" id="ARBA00022679"/>
    </source>
</evidence>
<keyword evidence="7" id="KW-0735">Signal-anchor</keyword>
<comment type="similarity">
    <text evidence="3 12">Belongs to the glycosyltransferase 10 family.</text>
</comment>
<keyword evidence="10 12" id="KW-0472">Membrane</keyword>
<dbReference type="InterPro" id="IPR038577">
    <property type="entry name" value="GT10-like_C_sf"/>
</dbReference>
<sequence length="484" mass="56011">MSPYLRLFYNKWKHLLLIVAITYLCILYLPIFGTQQSLETTDQSHHTLSVHQQNIQLTGRPEIVVKKSLEEYHGPIIPPSKLTNNQENEKPPESLNDGKFIFKMDPKGGVESFYIEDIMTSMNTTLKERLTCKNQQNVKPKILLTWNAGHGMENLGGCRDWNCMIVNDKSKLNEADAVMIAFDDPSFKRRDSEQYTIYFSQESPMNAGWHMSQRRDFFNLSLGFRHDTAAASPYGYTVKLAPQSRKSPPLYDSLLVDKKTKGAAWFVSHCGTNSKRENIVAKLQEYFPVDIYGGCGKLKCPRNMPCEDALDTDYHFYIAFENSICKDYITEKLWNQGYRREIIPVVLKRSIVEPFVPPKSFIAVDDFSSIPELANYLKYLMSNKTAYGEFFNWRSDYRVVFLNGANHDALERPWGFCQVCRLMWESPRQRHIIEDFNQWWSQSCEHDGELARKILTGTVENDPALGVNNPNLRNRIDNFNKNNP</sequence>
<dbReference type="PANTHER" id="PTHR48438">
    <property type="entry name" value="ALPHA-(1,3)-FUCOSYLTRANSFERASE C-RELATED"/>
    <property type="match status" value="1"/>
</dbReference>
<comment type="subcellular location">
    <subcellularLocation>
        <location evidence="1 12">Golgi apparatus</location>
        <location evidence="1 12">Golgi stack membrane</location>
        <topology evidence="1 12">Single-pass type II membrane protein</topology>
    </subcellularLocation>
</comment>
<keyword evidence="8 12" id="KW-1133">Transmembrane helix</keyword>
<dbReference type="EMBL" id="LIAE01010401">
    <property type="protein sequence ID" value="PAV61724.1"/>
    <property type="molecule type" value="Genomic_DNA"/>
</dbReference>
<feature type="transmembrane region" description="Helical" evidence="12">
    <location>
        <begin position="12"/>
        <end position="31"/>
    </location>
</feature>
<accession>A0A2A2JJ93</accession>
<feature type="domain" description="Fucosyltransferase C-terminal" evidence="14">
    <location>
        <begin position="257"/>
        <end position="439"/>
    </location>
</feature>
<evidence type="ECO:0000256" key="7">
    <source>
        <dbReference type="ARBA" id="ARBA00022968"/>
    </source>
</evidence>
<gene>
    <name evidence="16" type="ORF">WR25_11145</name>
</gene>
<evidence type="ECO:0000256" key="4">
    <source>
        <dbReference type="ARBA" id="ARBA00022676"/>
    </source>
</evidence>
<dbReference type="InterPro" id="IPR055270">
    <property type="entry name" value="Glyco_tran_10_C"/>
</dbReference>
<dbReference type="Gene3D" id="3.40.50.11660">
    <property type="entry name" value="Glycosyl transferase family 10, C-terminal domain"/>
    <property type="match status" value="1"/>
</dbReference>
<reference evidence="16 17" key="1">
    <citation type="journal article" date="2017" name="Curr. Biol.">
        <title>Genome architecture and evolution of a unichromosomal asexual nematode.</title>
        <authorList>
            <person name="Fradin H."/>
            <person name="Zegar C."/>
            <person name="Gutwein M."/>
            <person name="Lucas J."/>
            <person name="Kovtun M."/>
            <person name="Corcoran D."/>
            <person name="Baugh L.R."/>
            <person name="Kiontke K."/>
            <person name="Gunsalus K."/>
            <person name="Fitch D.H."/>
            <person name="Piano F."/>
        </authorList>
    </citation>
    <scope>NUCLEOTIDE SEQUENCE [LARGE SCALE GENOMIC DNA]</scope>
    <source>
        <strain evidence="16">PF1309</strain>
    </source>
</reference>
<feature type="region of interest" description="Disordered" evidence="13">
    <location>
        <begin position="76"/>
        <end position="97"/>
    </location>
</feature>
<dbReference type="InterPro" id="IPR001503">
    <property type="entry name" value="Glyco_trans_10"/>
</dbReference>
<keyword evidence="5 12" id="KW-0808">Transferase</keyword>
<dbReference type="PANTHER" id="PTHR48438:SF1">
    <property type="entry name" value="ALPHA-(1,3)-FUCOSYLTRANSFERASE C-RELATED"/>
    <property type="match status" value="1"/>
</dbReference>
<keyword evidence="17" id="KW-1185">Reference proteome</keyword>
<dbReference type="GO" id="GO:0008417">
    <property type="term" value="F:fucosyltransferase activity"/>
    <property type="evidence" value="ECO:0007669"/>
    <property type="project" value="InterPro"/>
</dbReference>
<dbReference type="FunFam" id="3.40.50.11660:FF:000015">
    <property type="entry name" value="Predicted protein"/>
    <property type="match status" value="1"/>
</dbReference>
<dbReference type="Pfam" id="PF00852">
    <property type="entry name" value="Glyco_transf_10"/>
    <property type="match status" value="1"/>
</dbReference>
<evidence type="ECO:0000256" key="2">
    <source>
        <dbReference type="ARBA" id="ARBA00004922"/>
    </source>
</evidence>
<dbReference type="AlphaFoldDB" id="A0A2A2JJ93"/>
<comment type="pathway">
    <text evidence="2">Protein modification; protein glycosylation.</text>
</comment>
<proteinExistence type="inferred from homology"/>
<evidence type="ECO:0000259" key="15">
    <source>
        <dbReference type="Pfam" id="PF17039"/>
    </source>
</evidence>
<dbReference type="EC" id="2.4.1.-" evidence="12"/>
<organism evidence="16 17">
    <name type="scientific">Diploscapter pachys</name>
    <dbReference type="NCBI Taxonomy" id="2018661"/>
    <lineage>
        <taxon>Eukaryota</taxon>
        <taxon>Metazoa</taxon>
        <taxon>Ecdysozoa</taxon>
        <taxon>Nematoda</taxon>
        <taxon>Chromadorea</taxon>
        <taxon>Rhabditida</taxon>
        <taxon>Rhabditina</taxon>
        <taxon>Rhabditomorpha</taxon>
        <taxon>Rhabditoidea</taxon>
        <taxon>Rhabditidae</taxon>
        <taxon>Diploscapter</taxon>
    </lineage>
</organism>
<evidence type="ECO:0000313" key="17">
    <source>
        <dbReference type="Proteomes" id="UP000218231"/>
    </source>
</evidence>
<protein>
    <recommendedName>
        <fullName evidence="12">Fucosyltransferase</fullName>
        <ecNumber evidence="12">2.4.1.-</ecNumber>
    </recommendedName>
</protein>
<evidence type="ECO:0000256" key="10">
    <source>
        <dbReference type="ARBA" id="ARBA00023136"/>
    </source>
</evidence>
<comment type="caution">
    <text evidence="16">The sequence shown here is derived from an EMBL/GenBank/DDBJ whole genome shotgun (WGS) entry which is preliminary data.</text>
</comment>
<evidence type="ECO:0000259" key="14">
    <source>
        <dbReference type="Pfam" id="PF00852"/>
    </source>
</evidence>
<dbReference type="UniPathway" id="UPA00378"/>
<evidence type="ECO:0000256" key="3">
    <source>
        <dbReference type="ARBA" id="ARBA00008919"/>
    </source>
</evidence>
<evidence type="ECO:0000256" key="12">
    <source>
        <dbReference type="RuleBase" id="RU003832"/>
    </source>
</evidence>
<name>A0A2A2JJ93_9BILA</name>